<reference evidence="2" key="1">
    <citation type="journal article" date="2019" name="Int. J. Syst. Evol. Microbiol.">
        <title>The Global Catalogue of Microorganisms (GCM) 10K type strain sequencing project: providing services to taxonomists for standard genome sequencing and annotation.</title>
        <authorList>
            <consortium name="The Broad Institute Genomics Platform"/>
            <consortium name="The Broad Institute Genome Sequencing Center for Infectious Disease"/>
            <person name="Wu L."/>
            <person name="Ma J."/>
        </authorList>
    </citation>
    <scope>NUCLEOTIDE SEQUENCE [LARGE SCALE GENOMIC DNA]</scope>
    <source>
        <strain evidence="2">JCM 3399</strain>
    </source>
</reference>
<evidence type="ECO:0000313" key="2">
    <source>
        <dbReference type="Proteomes" id="UP000654471"/>
    </source>
</evidence>
<gene>
    <name evidence="1" type="ORF">GCM10010211_05540</name>
</gene>
<protein>
    <submittedName>
        <fullName evidence="1">Uncharacterized protein</fullName>
    </submittedName>
</protein>
<organism evidence="1 2">
    <name type="scientific">Streptomyces albospinus</name>
    <dbReference type="NCBI Taxonomy" id="285515"/>
    <lineage>
        <taxon>Bacteria</taxon>
        <taxon>Bacillati</taxon>
        <taxon>Actinomycetota</taxon>
        <taxon>Actinomycetes</taxon>
        <taxon>Kitasatosporales</taxon>
        <taxon>Streptomycetaceae</taxon>
        <taxon>Streptomyces</taxon>
    </lineage>
</organism>
<dbReference type="EMBL" id="BMRP01000001">
    <property type="protein sequence ID" value="GGU44787.1"/>
    <property type="molecule type" value="Genomic_DNA"/>
</dbReference>
<comment type="caution">
    <text evidence="1">The sequence shown here is derived from an EMBL/GenBank/DDBJ whole genome shotgun (WGS) entry which is preliminary data.</text>
</comment>
<evidence type="ECO:0000313" key="1">
    <source>
        <dbReference type="EMBL" id="GGU44787.1"/>
    </source>
</evidence>
<dbReference type="RefSeq" id="WP_189295894.1">
    <property type="nucleotide sequence ID" value="NZ_BMRP01000001.1"/>
</dbReference>
<proteinExistence type="predicted"/>
<sequence>MADDATRIPEGYGGWEIRPFEGLTGLVPGGVRLGERRQVLAERFAAAFGDDLGEVRTFRKAPWSTGLSDHYPEGGLILHFDDRERLVHLEAFDPAPVWYDGLPLTGRRYPDVLADLRERGCRLIEDGDGDDGVEAPDAGFHLTAPHGPDDLVDCVGLFRRPLSADPVTMSDEPPVEPVLEHRLVSGEGTEAVRLGQDRWELRGRLGPALQSRPDYGGESQDWYFDHGLVLTFDAADRLASLVISYSGVSGTAVFRGVPLLDRPYAEVVADLAAQGVRVEDGELAGRVPEHGFTLQLVGRQNPAMPVTAVAFG</sequence>
<accession>A0ABQ2UMC2</accession>
<keyword evidence="2" id="KW-1185">Reference proteome</keyword>
<name>A0ABQ2UMC2_9ACTN</name>
<dbReference type="Proteomes" id="UP000654471">
    <property type="component" value="Unassembled WGS sequence"/>
</dbReference>